<feature type="compositionally biased region" description="Polar residues" evidence="1">
    <location>
        <begin position="280"/>
        <end position="300"/>
    </location>
</feature>
<feature type="transmembrane region" description="Helical" evidence="2">
    <location>
        <begin position="142"/>
        <end position="165"/>
    </location>
</feature>
<protein>
    <recommendedName>
        <fullName evidence="5">Transmembrane protein</fullName>
    </recommendedName>
</protein>
<feature type="transmembrane region" description="Helical" evidence="2">
    <location>
        <begin position="177"/>
        <end position="198"/>
    </location>
</feature>
<comment type="caution">
    <text evidence="3">The sequence shown here is derived from an EMBL/GenBank/DDBJ whole genome shotgun (WGS) entry which is preliminary data.</text>
</comment>
<feature type="transmembrane region" description="Helical" evidence="2">
    <location>
        <begin position="58"/>
        <end position="78"/>
    </location>
</feature>
<keyword evidence="2" id="KW-0472">Membrane</keyword>
<reference evidence="3 4" key="1">
    <citation type="submission" date="2018-11" db="EMBL/GenBank/DDBJ databases">
        <title>Genome assembly of Steccherinum ochraceum LE-BIN_3174, the white-rot fungus of the Steccherinaceae family (The Residual Polyporoid clade, Polyporales, Basidiomycota).</title>
        <authorList>
            <person name="Fedorova T.V."/>
            <person name="Glazunova O.A."/>
            <person name="Landesman E.O."/>
            <person name="Moiseenko K.V."/>
            <person name="Psurtseva N.V."/>
            <person name="Savinova O.S."/>
            <person name="Shakhova N.V."/>
            <person name="Tyazhelova T.V."/>
            <person name="Vasina D.V."/>
        </authorList>
    </citation>
    <scope>NUCLEOTIDE SEQUENCE [LARGE SCALE GENOMIC DNA]</scope>
    <source>
        <strain evidence="3 4">LE-BIN_3174</strain>
    </source>
</reference>
<accession>A0A4R0RLA9</accession>
<evidence type="ECO:0000256" key="1">
    <source>
        <dbReference type="SAM" id="MobiDB-lite"/>
    </source>
</evidence>
<keyword evidence="2" id="KW-0812">Transmembrane</keyword>
<proteinExistence type="predicted"/>
<keyword evidence="2" id="KW-1133">Transmembrane helix</keyword>
<evidence type="ECO:0000256" key="2">
    <source>
        <dbReference type="SAM" id="Phobius"/>
    </source>
</evidence>
<dbReference type="EMBL" id="RWJN01000226">
    <property type="protein sequence ID" value="TCD64598.1"/>
    <property type="molecule type" value="Genomic_DNA"/>
</dbReference>
<sequence>MGIGSKQRANHLAYNTPLGVHARAKRSRPIFSTCWGFWVLLGKAFSTLRIWAIWGHALAPTLGVALASAIVPAVNFYSDIHSTSFIVVDGDCFVDSQISAAVLNNCIAITTDVLVLVLTWMKTADVWRASKRIHGRNLPVGTLLLRDGTIYFGMALLMNIVTLILDSVTVQSFDADALSSFVLVLNAVSANLLARFMLDLRSVNEQGSSKSRTMSSINFNLQSLGGNIGAPLGIEDSTWVTGPADDVANERDQQYEEAAVPFRAGLGLDIEEIPLENFTSTGREISTNNHADSAGVGSSTDEYETAREGSMASDSV</sequence>
<evidence type="ECO:0000313" key="3">
    <source>
        <dbReference type="EMBL" id="TCD64598.1"/>
    </source>
</evidence>
<name>A0A4R0RLA9_9APHY</name>
<dbReference type="AlphaFoldDB" id="A0A4R0RLA9"/>
<feature type="region of interest" description="Disordered" evidence="1">
    <location>
        <begin position="280"/>
        <end position="316"/>
    </location>
</feature>
<feature type="transmembrane region" description="Helical" evidence="2">
    <location>
        <begin position="98"/>
        <end position="121"/>
    </location>
</feature>
<evidence type="ECO:0008006" key="5">
    <source>
        <dbReference type="Google" id="ProtNLM"/>
    </source>
</evidence>
<gene>
    <name evidence="3" type="ORF">EIP91_003863</name>
</gene>
<evidence type="ECO:0000313" key="4">
    <source>
        <dbReference type="Proteomes" id="UP000292702"/>
    </source>
</evidence>
<keyword evidence="4" id="KW-1185">Reference proteome</keyword>
<dbReference type="Proteomes" id="UP000292702">
    <property type="component" value="Unassembled WGS sequence"/>
</dbReference>
<organism evidence="3 4">
    <name type="scientific">Steccherinum ochraceum</name>
    <dbReference type="NCBI Taxonomy" id="92696"/>
    <lineage>
        <taxon>Eukaryota</taxon>
        <taxon>Fungi</taxon>
        <taxon>Dikarya</taxon>
        <taxon>Basidiomycota</taxon>
        <taxon>Agaricomycotina</taxon>
        <taxon>Agaricomycetes</taxon>
        <taxon>Polyporales</taxon>
        <taxon>Steccherinaceae</taxon>
        <taxon>Steccherinum</taxon>
    </lineage>
</organism>